<proteinExistence type="predicted"/>
<accession>A0A4S8JQL6</accession>
<evidence type="ECO:0000313" key="2">
    <source>
        <dbReference type="EMBL" id="THU64194.1"/>
    </source>
</evidence>
<gene>
    <name evidence="2" type="ORF">C4D60_Mb01t23900</name>
</gene>
<dbReference type="Proteomes" id="UP000317650">
    <property type="component" value="Chromosome 1"/>
</dbReference>
<feature type="compositionally biased region" description="Basic and acidic residues" evidence="1">
    <location>
        <begin position="98"/>
        <end position="121"/>
    </location>
</feature>
<evidence type="ECO:0000256" key="1">
    <source>
        <dbReference type="SAM" id="MobiDB-lite"/>
    </source>
</evidence>
<reference evidence="2 3" key="1">
    <citation type="journal article" date="2019" name="Nat. Plants">
        <title>Genome sequencing of Musa balbisiana reveals subgenome evolution and function divergence in polyploid bananas.</title>
        <authorList>
            <person name="Yao X."/>
        </authorList>
    </citation>
    <scope>NUCLEOTIDE SEQUENCE [LARGE SCALE GENOMIC DNA]</scope>
    <source>
        <strain evidence="3">cv. DH-PKW</strain>
        <tissue evidence="2">Leaves</tissue>
    </source>
</reference>
<comment type="caution">
    <text evidence="2">The sequence shown here is derived from an EMBL/GenBank/DDBJ whole genome shotgun (WGS) entry which is preliminary data.</text>
</comment>
<name>A0A4S8JQL6_MUSBA</name>
<feature type="compositionally biased region" description="Polar residues" evidence="1">
    <location>
        <begin position="57"/>
        <end position="71"/>
    </location>
</feature>
<feature type="compositionally biased region" description="Basic and acidic residues" evidence="1">
    <location>
        <begin position="75"/>
        <end position="88"/>
    </location>
</feature>
<organism evidence="2 3">
    <name type="scientific">Musa balbisiana</name>
    <name type="common">Banana</name>
    <dbReference type="NCBI Taxonomy" id="52838"/>
    <lineage>
        <taxon>Eukaryota</taxon>
        <taxon>Viridiplantae</taxon>
        <taxon>Streptophyta</taxon>
        <taxon>Embryophyta</taxon>
        <taxon>Tracheophyta</taxon>
        <taxon>Spermatophyta</taxon>
        <taxon>Magnoliopsida</taxon>
        <taxon>Liliopsida</taxon>
        <taxon>Zingiberales</taxon>
        <taxon>Musaceae</taxon>
        <taxon>Musa</taxon>
    </lineage>
</organism>
<evidence type="ECO:0000313" key="3">
    <source>
        <dbReference type="Proteomes" id="UP000317650"/>
    </source>
</evidence>
<feature type="region of interest" description="Disordered" evidence="1">
    <location>
        <begin position="57"/>
        <end position="143"/>
    </location>
</feature>
<protein>
    <submittedName>
        <fullName evidence="2">Uncharacterized protein</fullName>
    </submittedName>
</protein>
<keyword evidence="3" id="KW-1185">Reference proteome</keyword>
<dbReference type="AlphaFoldDB" id="A0A4S8JQL6"/>
<dbReference type="EMBL" id="PYDT01000004">
    <property type="protein sequence ID" value="THU64194.1"/>
    <property type="molecule type" value="Genomic_DNA"/>
</dbReference>
<sequence length="223" mass="25009">MVWEGAEHFGDDAAMRQLWRSRPMGTFLGQDASGTGTERRGPMPCFNRGVGDRLELSSANKRAEASSSRNTGIEVDMKRKSAPDHEVLSEVPAKAQRRAKEWEGTKAREAAESTEKTRETPGEDESLAHAAAESSPSSTKEDGAVEWDGEAELGGVSGCWWWWSWWGVDEEKLSGWFPFADEDFLRCEDRGGEEAGSLVLWEEEDHDIWELRRIHEVPNAARQ</sequence>